<dbReference type="EMBL" id="CAMGYJ010000009">
    <property type="protein sequence ID" value="CAI0545477.1"/>
    <property type="molecule type" value="Genomic_DNA"/>
</dbReference>
<sequence length="695" mass="78712">MGCVASRIDEEERVRICKERRKLMRQLVGFRGEFADSLLAYLRALRNTGVTLRQFTESESLDTESTSYGIGLALPPSPPLQLPPSPPPLPFSPDSRKSSSDNNPKEEQEQEVTTDHLASHEESMAIDDEGDRGGTPPPPPESSSSWNYWDPFLEPHSLPDHEESGEIVESAMEEETWAETKTEFDEEEHGGEEVSGAAGPSNTVPSQQQPRQQQHCRRLPVELVDDNSSMTSWQTKDTADMSMVQWRRRKTLEAIVRDLDDYFLKASAGGKEIAILMDISRGDTSLSHSSRENKWKRSNSAKVFSALSWSWSSRSLQPPRDFTEVFSTSEPCKPGAHCITLEKLYAAEQKLYKEVKEEEITKLEFKKKSILLAKLEQENHDWNKSEKIRSSVEELESDLRRLQHSISGGCSCILELIDVELYPQLIALVAGLKSMWRTMYACHQVQNHISQQMNHLNDNQGVESATEFHRQATAQLEAEIISWYHSFCRLVRSQEEYVTTLCRWVQLTSCLVDDQQPPSAQSPAVHKLCEEWKLGFDKMPDKVASEAIKGFLSSIQAIVQQQAEELSLQRKSEKLERRLQKELMSLAEMQKRFDWSIPDGDDATPNLSPKHPLSVKLVKTEDSKKRAEIEKAKYLNSVQVTRAMTLNNLKTSLPLVFQALTKFSGASVQALRAVRTHQGKPEVQCDPPENSMNQG</sequence>
<evidence type="ECO:0000313" key="5">
    <source>
        <dbReference type="EMBL" id="CAI0545477.1"/>
    </source>
</evidence>
<name>A0AAV0QIW5_9ROSI</name>
<feature type="domain" description="DUF630" evidence="4">
    <location>
        <begin position="1"/>
        <end position="59"/>
    </location>
</feature>
<evidence type="ECO:0000259" key="4">
    <source>
        <dbReference type="Pfam" id="PF04783"/>
    </source>
</evidence>
<evidence type="ECO:0008006" key="7">
    <source>
        <dbReference type="Google" id="ProtNLM"/>
    </source>
</evidence>
<protein>
    <recommendedName>
        <fullName evidence="7">DUF632 domain-containing protein</fullName>
    </recommendedName>
</protein>
<feature type="compositionally biased region" description="Basic and acidic residues" evidence="2">
    <location>
        <begin position="94"/>
        <end position="123"/>
    </location>
</feature>
<organism evidence="5 6">
    <name type="scientific">Linum tenue</name>
    <dbReference type="NCBI Taxonomy" id="586396"/>
    <lineage>
        <taxon>Eukaryota</taxon>
        <taxon>Viridiplantae</taxon>
        <taxon>Streptophyta</taxon>
        <taxon>Embryophyta</taxon>
        <taxon>Tracheophyta</taxon>
        <taxon>Spermatophyta</taxon>
        <taxon>Magnoliopsida</taxon>
        <taxon>eudicotyledons</taxon>
        <taxon>Gunneridae</taxon>
        <taxon>Pentapetalae</taxon>
        <taxon>rosids</taxon>
        <taxon>fabids</taxon>
        <taxon>Malpighiales</taxon>
        <taxon>Linaceae</taxon>
        <taxon>Linum</taxon>
    </lineage>
</organism>
<proteinExistence type="predicted"/>
<accession>A0AAV0QIW5</accession>
<dbReference type="Pfam" id="PF04783">
    <property type="entry name" value="DUF630"/>
    <property type="match status" value="1"/>
</dbReference>
<dbReference type="InterPro" id="IPR006867">
    <property type="entry name" value="DUF632"/>
</dbReference>
<keyword evidence="6" id="KW-1185">Reference proteome</keyword>
<feature type="region of interest" description="Disordered" evidence="2">
    <location>
        <begin position="59"/>
        <end position="216"/>
    </location>
</feature>
<dbReference type="PANTHER" id="PTHR21450">
    <property type="entry name" value="PROTEIN ALTERED PHOSPHATE STARVATION RESPONSE 1"/>
    <property type="match status" value="1"/>
</dbReference>
<dbReference type="Pfam" id="PF04782">
    <property type="entry name" value="DUF632"/>
    <property type="match status" value="1"/>
</dbReference>
<feature type="compositionally biased region" description="Pro residues" evidence="2">
    <location>
        <begin position="75"/>
        <end position="91"/>
    </location>
</feature>
<evidence type="ECO:0000256" key="2">
    <source>
        <dbReference type="SAM" id="MobiDB-lite"/>
    </source>
</evidence>
<comment type="caution">
    <text evidence="5">The sequence shown here is derived from an EMBL/GenBank/DDBJ whole genome shotgun (WGS) entry which is preliminary data.</text>
</comment>
<reference evidence="5" key="1">
    <citation type="submission" date="2022-08" db="EMBL/GenBank/DDBJ databases">
        <authorList>
            <person name="Gutierrez-Valencia J."/>
        </authorList>
    </citation>
    <scope>NUCLEOTIDE SEQUENCE</scope>
</reference>
<feature type="compositionally biased region" description="Acidic residues" evidence="2">
    <location>
        <begin position="165"/>
        <end position="177"/>
    </location>
</feature>
<dbReference type="InterPro" id="IPR006868">
    <property type="entry name" value="DUF630"/>
</dbReference>
<gene>
    <name evidence="5" type="ORF">LITE_LOCUS43596</name>
</gene>
<evidence type="ECO:0000256" key="1">
    <source>
        <dbReference type="SAM" id="Coils"/>
    </source>
</evidence>
<dbReference type="PANTHER" id="PTHR21450:SF21">
    <property type="entry name" value="REDUCTASE SUBUNIT C, PUTATIVE (DUF630 AND DUF632)-RELATED"/>
    <property type="match status" value="1"/>
</dbReference>
<evidence type="ECO:0000259" key="3">
    <source>
        <dbReference type="Pfam" id="PF04782"/>
    </source>
</evidence>
<feature type="domain" description="DUF632" evidence="3">
    <location>
        <begin position="252"/>
        <end position="556"/>
    </location>
</feature>
<feature type="coiled-coil region" evidence="1">
    <location>
        <begin position="558"/>
        <end position="592"/>
    </location>
</feature>
<dbReference type="AlphaFoldDB" id="A0AAV0QIW5"/>
<evidence type="ECO:0000313" key="6">
    <source>
        <dbReference type="Proteomes" id="UP001154282"/>
    </source>
</evidence>
<keyword evidence="1" id="KW-0175">Coiled coil</keyword>
<dbReference type="Proteomes" id="UP001154282">
    <property type="component" value="Unassembled WGS sequence"/>
</dbReference>